<dbReference type="Pfam" id="PF05239">
    <property type="entry name" value="PRC"/>
    <property type="match status" value="1"/>
</dbReference>
<proteinExistence type="predicted"/>
<organism evidence="2">
    <name type="scientific">Bradyrhizobium quebecense</name>
    <dbReference type="NCBI Taxonomy" id="2748629"/>
    <lineage>
        <taxon>Bacteria</taxon>
        <taxon>Pseudomonadati</taxon>
        <taxon>Pseudomonadota</taxon>
        <taxon>Alphaproteobacteria</taxon>
        <taxon>Hyphomicrobiales</taxon>
        <taxon>Nitrobacteraceae</taxon>
        <taxon>Bradyrhizobium</taxon>
    </lineage>
</organism>
<sequence>MHHTLVPSDRVEHVCVFGRDGTKLGSIERLMLDKVSGTVAYAVIKTGGVLSSHHHYPVRWTALKFDPERQAFEAEVTLDDLRTGPSEFDGDAFDWGDRSHAYTHPNYWAV</sequence>
<dbReference type="PANTHER" id="PTHR36505:SF1">
    <property type="entry name" value="BLR1072 PROTEIN"/>
    <property type="match status" value="1"/>
</dbReference>
<comment type="caution">
    <text evidence="2">The sequence shown here is derived from an EMBL/GenBank/DDBJ whole genome shotgun (WGS) entry which is preliminary data.</text>
</comment>
<dbReference type="RefSeq" id="WP_176531234.1">
    <property type="nucleotide sequence ID" value="NZ_CP088022.1"/>
</dbReference>
<feature type="domain" description="PRC-barrel" evidence="1">
    <location>
        <begin position="16"/>
        <end position="76"/>
    </location>
</feature>
<dbReference type="SUPFAM" id="SSF50346">
    <property type="entry name" value="PRC-barrel domain"/>
    <property type="match status" value="1"/>
</dbReference>
<dbReference type="AlphaFoldDB" id="A0A973WQV2"/>
<accession>A0A973WQV2</accession>
<dbReference type="PANTHER" id="PTHR36505">
    <property type="entry name" value="BLR1072 PROTEIN"/>
    <property type="match status" value="1"/>
</dbReference>
<dbReference type="EMBL" id="JABWSX010000001">
    <property type="protein sequence ID" value="NVL07585.1"/>
    <property type="molecule type" value="Genomic_DNA"/>
</dbReference>
<dbReference type="InterPro" id="IPR027275">
    <property type="entry name" value="PRC-brl_dom"/>
</dbReference>
<dbReference type="InterPro" id="IPR011033">
    <property type="entry name" value="PRC_barrel-like_sf"/>
</dbReference>
<dbReference type="Gene3D" id="2.30.30.240">
    <property type="entry name" value="PRC-barrel domain"/>
    <property type="match status" value="1"/>
</dbReference>
<protein>
    <submittedName>
        <fullName evidence="2">PRC-barrel domain-containing protein</fullName>
    </submittedName>
</protein>
<gene>
    <name evidence="2" type="ORF">HU230_17930</name>
</gene>
<evidence type="ECO:0000313" key="2">
    <source>
        <dbReference type="EMBL" id="NVL07585.1"/>
    </source>
</evidence>
<reference evidence="2" key="1">
    <citation type="submission" date="2020-06" db="EMBL/GenBank/DDBJ databases">
        <title>Whole Genome Sequence of Bradyrhizobium sp. Strain 66S1MB.</title>
        <authorList>
            <person name="Bromfield E."/>
            <person name="Cloutier S."/>
        </authorList>
    </citation>
    <scope>NUCLEOTIDE SEQUENCE</scope>
    <source>
        <strain evidence="2">66S1MB</strain>
    </source>
</reference>
<evidence type="ECO:0000259" key="1">
    <source>
        <dbReference type="Pfam" id="PF05239"/>
    </source>
</evidence>
<name>A0A973WQV2_9BRAD</name>